<protein>
    <submittedName>
        <fullName evidence="1">Uncharacterized protein</fullName>
    </submittedName>
</protein>
<dbReference type="EMBL" id="PVBR01000013">
    <property type="protein sequence ID" value="PRD42163.1"/>
    <property type="molecule type" value="Genomic_DNA"/>
</dbReference>
<proteinExistence type="predicted"/>
<reference evidence="1 2" key="1">
    <citation type="submission" date="2018-02" db="EMBL/GenBank/DDBJ databases">
        <title>The draft genome of Phyllobacterium sp. 1N-3.</title>
        <authorList>
            <person name="Liu L."/>
            <person name="Li L."/>
            <person name="Zhang X."/>
            <person name="Wang T."/>
            <person name="Liang L."/>
        </authorList>
    </citation>
    <scope>NUCLEOTIDE SEQUENCE [LARGE SCALE GENOMIC DNA]</scope>
    <source>
        <strain evidence="1 2">1N-3</strain>
    </source>
</reference>
<name>A0A2S9INQ6_9HYPH</name>
<evidence type="ECO:0000313" key="1">
    <source>
        <dbReference type="EMBL" id="PRD42163.1"/>
    </source>
</evidence>
<sequence>MKPRETASASHAENVTFINVGTSASRYHFFNPFSGECEGFDTPEHAYAAMFKAAADRIQALSDEVARLKADILASATSG</sequence>
<dbReference type="RefSeq" id="WP_105743127.1">
    <property type="nucleotide sequence ID" value="NZ_PVBR01000013.1"/>
</dbReference>
<evidence type="ECO:0000313" key="2">
    <source>
        <dbReference type="Proteomes" id="UP000239434"/>
    </source>
</evidence>
<keyword evidence="2" id="KW-1185">Reference proteome</keyword>
<accession>A0A2S9INQ6</accession>
<dbReference type="Proteomes" id="UP000239434">
    <property type="component" value="Unassembled WGS sequence"/>
</dbReference>
<dbReference type="AlphaFoldDB" id="A0A2S9INQ6"/>
<comment type="caution">
    <text evidence="1">The sequence shown here is derived from an EMBL/GenBank/DDBJ whole genome shotgun (WGS) entry which is preliminary data.</text>
</comment>
<gene>
    <name evidence="1" type="ORF">C5748_16995</name>
</gene>
<organism evidence="1 2">
    <name type="scientific">Phyllobacterium phragmitis</name>
    <dbReference type="NCBI Taxonomy" id="2670329"/>
    <lineage>
        <taxon>Bacteria</taxon>
        <taxon>Pseudomonadati</taxon>
        <taxon>Pseudomonadota</taxon>
        <taxon>Alphaproteobacteria</taxon>
        <taxon>Hyphomicrobiales</taxon>
        <taxon>Phyllobacteriaceae</taxon>
        <taxon>Phyllobacterium</taxon>
    </lineage>
</organism>